<reference evidence="2" key="1">
    <citation type="submission" date="2019-08" db="EMBL/GenBank/DDBJ databases">
        <authorList>
            <person name="Kucharzyk K."/>
            <person name="Murdoch R.W."/>
            <person name="Higgins S."/>
            <person name="Loffler F."/>
        </authorList>
    </citation>
    <scope>NUCLEOTIDE SEQUENCE</scope>
</reference>
<organism evidence="2">
    <name type="scientific">bioreactor metagenome</name>
    <dbReference type="NCBI Taxonomy" id="1076179"/>
    <lineage>
        <taxon>unclassified sequences</taxon>
        <taxon>metagenomes</taxon>
        <taxon>ecological metagenomes</taxon>
    </lineage>
</organism>
<dbReference type="AlphaFoldDB" id="A0A645EEQ6"/>
<name>A0A645EEQ6_9ZZZZ</name>
<dbReference type="InterPro" id="IPR026444">
    <property type="entry name" value="Secre_tail"/>
</dbReference>
<dbReference type="EMBL" id="VSSQ01046413">
    <property type="protein sequence ID" value="MPN00381.1"/>
    <property type="molecule type" value="Genomic_DNA"/>
</dbReference>
<dbReference type="NCBIfam" id="TIGR04183">
    <property type="entry name" value="Por_Secre_tail"/>
    <property type="match status" value="1"/>
</dbReference>
<dbReference type="Gene3D" id="2.60.40.4070">
    <property type="match status" value="1"/>
</dbReference>
<proteinExistence type="predicted"/>
<comment type="caution">
    <text evidence="2">The sequence shown here is derived from an EMBL/GenBank/DDBJ whole genome shotgun (WGS) entry which is preliminary data.</text>
</comment>
<dbReference type="Pfam" id="PF18962">
    <property type="entry name" value="Por_Secre_tail"/>
    <property type="match status" value="1"/>
</dbReference>
<feature type="domain" description="Secretion system C-terminal sorting" evidence="1">
    <location>
        <begin position="2"/>
        <end position="75"/>
    </location>
</feature>
<protein>
    <recommendedName>
        <fullName evidence="1">Secretion system C-terminal sorting domain-containing protein</fullName>
    </recommendedName>
</protein>
<evidence type="ECO:0000313" key="2">
    <source>
        <dbReference type="EMBL" id="MPN00381.1"/>
    </source>
</evidence>
<evidence type="ECO:0000259" key="1">
    <source>
        <dbReference type="Pfam" id="PF18962"/>
    </source>
</evidence>
<gene>
    <name evidence="2" type="ORF">SDC9_147575</name>
</gene>
<accession>A0A645EEQ6</accession>
<sequence length="77" mass="8774">MPARDYFTLGINVESATYLSVDLYDLAGRLVETLYQQPLSQGKHALEFTTEYLASGNYLLRIKDGKTVYLKKLLINK</sequence>